<dbReference type="PRINTS" id="PR00081">
    <property type="entry name" value="GDHRDH"/>
</dbReference>
<evidence type="ECO:0000256" key="8">
    <source>
        <dbReference type="RuleBase" id="RU366074"/>
    </source>
</evidence>
<proteinExistence type="inferred from homology"/>
<organism evidence="10 11">
    <name type="scientific">Alicyclobacillus dauci</name>
    <dbReference type="NCBI Taxonomy" id="1475485"/>
    <lineage>
        <taxon>Bacteria</taxon>
        <taxon>Bacillati</taxon>
        <taxon>Bacillota</taxon>
        <taxon>Bacilli</taxon>
        <taxon>Bacillales</taxon>
        <taxon>Alicyclobacillaceae</taxon>
        <taxon>Alicyclobacillus</taxon>
    </lineage>
</organism>
<comment type="similarity">
    <text evidence="2 8">Belongs to the short-chain dehydrogenases/reductases (SDR) family.</text>
</comment>
<comment type="pathway">
    <text evidence="1 8">Lipid metabolism; fatty acid biosynthesis.</text>
</comment>
<dbReference type="SMART" id="SM00822">
    <property type="entry name" value="PKS_KR"/>
    <property type="match status" value="1"/>
</dbReference>
<keyword evidence="8" id="KW-0521">NADP</keyword>
<evidence type="ECO:0000313" key="10">
    <source>
        <dbReference type="EMBL" id="WAH35475.1"/>
    </source>
</evidence>
<keyword evidence="11" id="KW-1185">Reference proteome</keyword>
<evidence type="ECO:0000256" key="3">
    <source>
        <dbReference type="ARBA" id="ARBA00012948"/>
    </source>
</evidence>
<dbReference type="NCBIfam" id="NF005559">
    <property type="entry name" value="PRK07231.1"/>
    <property type="match status" value="1"/>
</dbReference>
<dbReference type="InterPro" id="IPR011284">
    <property type="entry name" value="3oxo_ACP_reduc"/>
</dbReference>
<evidence type="ECO:0000256" key="4">
    <source>
        <dbReference type="ARBA" id="ARBA00022832"/>
    </source>
</evidence>
<protein>
    <recommendedName>
        <fullName evidence="3 8">3-oxoacyl-[acyl-carrier-protein] reductase</fullName>
        <ecNumber evidence="3 8">1.1.1.100</ecNumber>
    </recommendedName>
</protein>
<evidence type="ECO:0000256" key="5">
    <source>
        <dbReference type="ARBA" id="ARBA00023002"/>
    </source>
</evidence>
<dbReference type="EMBL" id="CP104064">
    <property type="protein sequence ID" value="WAH35475.1"/>
    <property type="molecule type" value="Genomic_DNA"/>
</dbReference>
<gene>
    <name evidence="10" type="primary">fabG</name>
    <name evidence="10" type="ORF">NZD86_14365</name>
</gene>
<keyword evidence="8" id="KW-0443">Lipid metabolism</keyword>
<dbReference type="PANTHER" id="PTHR42879">
    <property type="entry name" value="3-OXOACYL-(ACYL-CARRIER-PROTEIN) REDUCTASE"/>
    <property type="match status" value="1"/>
</dbReference>
<name>A0ABY6YXX8_9BACL</name>
<evidence type="ECO:0000313" key="11">
    <source>
        <dbReference type="Proteomes" id="UP001164803"/>
    </source>
</evidence>
<dbReference type="EC" id="1.1.1.100" evidence="3 8"/>
<keyword evidence="6 8" id="KW-0275">Fatty acid biosynthesis</keyword>
<reference evidence="10" key="1">
    <citation type="submission" date="2022-08" db="EMBL/GenBank/DDBJ databases">
        <title>Alicyclobacillus dauci DSM2870, complete genome.</title>
        <authorList>
            <person name="Wang Q."/>
            <person name="Cai R."/>
            <person name="Wang Z."/>
        </authorList>
    </citation>
    <scope>NUCLEOTIDE SEQUENCE</scope>
    <source>
        <strain evidence="10">DSM 28700</strain>
    </source>
</reference>
<dbReference type="CDD" id="cd05333">
    <property type="entry name" value="BKR_SDR_c"/>
    <property type="match status" value="1"/>
</dbReference>
<dbReference type="InterPro" id="IPR050259">
    <property type="entry name" value="SDR"/>
</dbReference>
<dbReference type="InterPro" id="IPR002347">
    <property type="entry name" value="SDR_fam"/>
</dbReference>
<dbReference type="InterPro" id="IPR020904">
    <property type="entry name" value="Sc_DH/Rdtase_CS"/>
</dbReference>
<evidence type="ECO:0000256" key="1">
    <source>
        <dbReference type="ARBA" id="ARBA00005194"/>
    </source>
</evidence>
<dbReference type="PROSITE" id="PS00061">
    <property type="entry name" value="ADH_SHORT"/>
    <property type="match status" value="1"/>
</dbReference>
<comment type="catalytic activity">
    <reaction evidence="7 8">
        <text>a (3R)-hydroxyacyl-[ACP] + NADP(+) = a 3-oxoacyl-[ACP] + NADPH + H(+)</text>
        <dbReference type="Rhea" id="RHEA:17397"/>
        <dbReference type="Rhea" id="RHEA-COMP:9916"/>
        <dbReference type="Rhea" id="RHEA-COMP:9945"/>
        <dbReference type="ChEBI" id="CHEBI:15378"/>
        <dbReference type="ChEBI" id="CHEBI:57783"/>
        <dbReference type="ChEBI" id="CHEBI:58349"/>
        <dbReference type="ChEBI" id="CHEBI:78776"/>
        <dbReference type="ChEBI" id="CHEBI:78827"/>
        <dbReference type="EC" id="1.1.1.100"/>
    </reaction>
</comment>
<feature type="domain" description="Ketoreductase" evidence="9">
    <location>
        <begin position="8"/>
        <end position="188"/>
    </location>
</feature>
<dbReference type="InterPro" id="IPR057326">
    <property type="entry name" value="KR_dom"/>
</dbReference>
<dbReference type="Gene3D" id="3.40.50.720">
    <property type="entry name" value="NAD(P)-binding Rossmann-like Domain"/>
    <property type="match status" value="1"/>
</dbReference>
<comment type="function">
    <text evidence="8">Catalyzes the NADPH-dependent reduction of beta-ketoacyl-ACP substrates to beta-hydroxyacyl-ACP products, the first reductive step in the elongation cycle of fatty acid biosynthesis.</text>
</comment>
<comment type="subunit">
    <text evidence="8">Homotetramer.</text>
</comment>
<evidence type="ECO:0000256" key="7">
    <source>
        <dbReference type="ARBA" id="ARBA00048508"/>
    </source>
</evidence>
<dbReference type="SUPFAM" id="SSF51735">
    <property type="entry name" value="NAD(P)-binding Rossmann-fold domains"/>
    <property type="match status" value="1"/>
</dbReference>
<keyword evidence="4 8" id="KW-0276">Fatty acid metabolism</keyword>
<keyword evidence="8" id="KW-0444">Lipid biosynthesis</keyword>
<evidence type="ECO:0000256" key="2">
    <source>
        <dbReference type="ARBA" id="ARBA00006484"/>
    </source>
</evidence>
<dbReference type="NCBIfam" id="NF009466">
    <property type="entry name" value="PRK12826.1-2"/>
    <property type="match status" value="1"/>
</dbReference>
<accession>A0ABY6YXX8</accession>
<dbReference type="Pfam" id="PF13561">
    <property type="entry name" value="adh_short_C2"/>
    <property type="match status" value="1"/>
</dbReference>
<dbReference type="PANTHER" id="PTHR42879:SF2">
    <property type="entry name" value="3-OXOACYL-[ACYL-CARRIER-PROTEIN] REDUCTASE FABG"/>
    <property type="match status" value="1"/>
</dbReference>
<evidence type="ECO:0000256" key="6">
    <source>
        <dbReference type="ARBA" id="ARBA00023160"/>
    </source>
</evidence>
<dbReference type="InterPro" id="IPR036291">
    <property type="entry name" value="NAD(P)-bd_dom_sf"/>
</dbReference>
<dbReference type="GO" id="GO:0004316">
    <property type="term" value="F:3-oxoacyl-[acyl-carrier-protein] reductase (NADPH) activity"/>
    <property type="evidence" value="ECO:0007669"/>
    <property type="project" value="UniProtKB-EC"/>
</dbReference>
<keyword evidence="5 8" id="KW-0560">Oxidoreductase</keyword>
<sequence>MVEGKEGKVSIVTGASRGIGRAIAVRLGADGGRVVVNYQGREEAARETAQLIEAAGGQAIVEQADVSDAKDAARLVEAALAAFGRIDVLVNNAGIARDGLILRMKDSDWDDVINTNLRGAFYMIRQASRPMMKQRQGTIVNITSVVGLIGNAGQVNYSSAKAGMIGLTKSAAKELASRNITVNAVAPGYIATDMTDVLGEVVTSQMLTGIPLGRAGQPEDVAGAVQFLASDGARYITGQVLNIDGGMVM</sequence>
<evidence type="ECO:0000259" key="9">
    <source>
        <dbReference type="SMART" id="SM00822"/>
    </source>
</evidence>
<dbReference type="RefSeq" id="WP_268042758.1">
    <property type="nucleotide sequence ID" value="NZ_CP104064.1"/>
</dbReference>
<dbReference type="NCBIfam" id="TIGR01830">
    <property type="entry name" value="3oxo_ACP_reduc"/>
    <property type="match status" value="1"/>
</dbReference>
<dbReference type="Proteomes" id="UP001164803">
    <property type="component" value="Chromosome"/>
</dbReference>
<dbReference type="PRINTS" id="PR00080">
    <property type="entry name" value="SDRFAMILY"/>
</dbReference>